<sequence length="136" mass="15618">MYFCLPFERHRPQPKLKSDDEPVLPIYVYLRGNSAKTRSRLAVLWTPEDNPKTNIVSAKLVTDHFGLEIQRSEKDPTSVQFRGEDLKIKGHVMLQWGTGRSRQPHKTRFLVAAAENPPFEVVMSRNLAVEYGLVDL</sequence>
<keyword evidence="2" id="KW-1185">Reference proteome</keyword>
<evidence type="ECO:0000313" key="1">
    <source>
        <dbReference type="EMBL" id="KAL1641808.1"/>
    </source>
</evidence>
<reference evidence="1 2" key="1">
    <citation type="journal article" date="2023" name="Plant Dis.">
        <title>First Report of Diplodia intermedia Causing Canker and Dieback Diseases on Apple Trees in Canada.</title>
        <authorList>
            <person name="Ellouze W."/>
            <person name="Ilyukhin E."/>
            <person name="Sulman M."/>
            <person name="Ali S."/>
        </authorList>
    </citation>
    <scope>NUCLEOTIDE SEQUENCE [LARGE SCALE GENOMIC DNA]</scope>
    <source>
        <strain evidence="1 2">M45-28</strain>
    </source>
</reference>
<evidence type="ECO:0000313" key="2">
    <source>
        <dbReference type="Proteomes" id="UP001521184"/>
    </source>
</evidence>
<accession>A0ABR3TPU4</accession>
<name>A0ABR3TPU4_9PEZI</name>
<gene>
    <name evidence="1" type="ORF">SLS58_005850</name>
</gene>
<protein>
    <submittedName>
        <fullName evidence="1">Uncharacterized protein</fullName>
    </submittedName>
</protein>
<organism evidence="1 2">
    <name type="scientific">Diplodia intermedia</name>
    <dbReference type="NCBI Taxonomy" id="856260"/>
    <lineage>
        <taxon>Eukaryota</taxon>
        <taxon>Fungi</taxon>
        <taxon>Dikarya</taxon>
        <taxon>Ascomycota</taxon>
        <taxon>Pezizomycotina</taxon>
        <taxon>Dothideomycetes</taxon>
        <taxon>Dothideomycetes incertae sedis</taxon>
        <taxon>Botryosphaeriales</taxon>
        <taxon>Botryosphaeriaceae</taxon>
        <taxon>Diplodia</taxon>
    </lineage>
</organism>
<dbReference type="Proteomes" id="UP001521184">
    <property type="component" value="Unassembled WGS sequence"/>
</dbReference>
<dbReference type="EMBL" id="JAKEKT020000037">
    <property type="protein sequence ID" value="KAL1641808.1"/>
    <property type="molecule type" value="Genomic_DNA"/>
</dbReference>
<comment type="caution">
    <text evidence="1">The sequence shown here is derived from an EMBL/GenBank/DDBJ whole genome shotgun (WGS) entry which is preliminary data.</text>
</comment>
<proteinExistence type="predicted"/>